<feature type="transmembrane region" description="Helical" evidence="6">
    <location>
        <begin position="182"/>
        <end position="207"/>
    </location>
</feature>
<dbReference type="PIRSF" id="PIRSF038958">
    <property type="entry name" value="PG_synth_SpoVB"/>
    <property type="match status" value="1"/>
</dbReference>
<evidence type="ECO:0000256" key="2">
    <source>
        <dbReference type="ARBA" id="ARBA00022475"/>
    </source>
</evidence>
<dbReference type="Proteomes" id="UP000441717">
    <property type="component" value="Unassembled WGS sequence"/>
</dbReference>
<sequence>MTRQSFVYGAFILLMASLLNRLIGFVYQIAMIRLIRPEGVGLFNMVYPIYVLVLVLAAAGIPVAISKLVAEEVGRGSLRGAYRIFSIAFVCIIVSSLFFTILLIAGSPFLQRYVFPNPQVYYCFISLVPGVVIVSLCSAFRGFFQGLQQMTPTAVTQVTEQMVRVVAGLVIAYLMLPRGVEYAAMGISLGVVLGELTGFLFMLSIYFRRRPQPSGFVLYLPEPGLKVAGRIFELAVPVTLTRFVSTALLSLDAMLIPRRLQEAGLSITEATGVYGQFVGIAETLLFTPGIVTISLATALIPAVSDALAQGDLPLVRGRTEEAIRLTMLAGLPAAGVFFLLPQELCSVLFGYADAGAALGMLAIGGPFLYLQQTTTGILQGLGHAGRPLKNLVFASLFKVTGIYFLTPVPGLTIRGTALSLCAGYIIMALLNYRDLKELTALRIDLAYCLGKPLLATLGMMVVMWYARSHIFPFAGVTLAGLMGVLFLGGAAYLIILLLSGGMHSYDLHRLSSFLGWRR</sequence>
<evidence type="ECO:0000256" key="4">
    <source>
        <dbReference type="ARBA" id="ARBA00022989"/>
    </source>
</evidence>
<comment type="subcellular location">
    <subcellularLocation>
        <location evidence="1">Cell membrane</location>
        <topology evidence="1">Multi-pass membrane protein</topology>
    </subcellularLocation>
</comment>
<keyword evidence="2" id="KW-1003">Cell membrane</keyword>
<dbReference type="AlphaFoldDB" id="A0A6N7IVA6"/>
<dbReference type="Pfam" id="PF01943">
    <property type="entry name" value="Polysacc_synt"/>
    <property type="match status" value="1"/>
</dbReference>
<protein>
    <submittedName>
        <fullName evidence="7">Stage V sporulation protein B</fullName>
    </submittedName>
</protein>
<dbReference type="EMBL" id="WHYR01000047">
    <property type="protein sequence ID" value="MQL53377.1"/>
    <property type="molecule type" value="Genomic_DNA"/>
</dbReference>
<evidence type="ECO:0000256" key="5">
    <source>
        <dbReference type="ARBA" id="ARBA00023136"/>
    </source>
</evidence>
<feature type="transmembrane region" description="Helical" evidence="6">
    <location>
        <begin position="348"/>
        <end position="370"/>
    </location>
</feature>
<feature type="transmembrane region" description="Helical" evidence="6">
    <location>
        <begin position="478"/>
        <end position="499"/>
    </location>
</feature>
<keyword evidence="5 6" id="KW-0472">Membrane</keyword>
<dbReference type="InterPro" id="IPR002797">
    <property type="entry name" value="Polysacc_synth"/>
</dbReference>
<feature type="transmembrane region" description="Helical" evidence="6">
    <location>
        <begin position="49"/>
        <end position="70"/>
    </location>
</feature>
<feature type="transmembrane region" description="Helical" evidence="6">
    <location>
        <begin position="7"/>
        <end position="29"/>
    </location>
</feature>
<evidence type="ECO:0000313" key="8">
    <source>
        <dbReference type="Proteomes" id="UP000441717"/>
    </source>
</evidence>
<comment type="caution">
    <text evidence="7">The sequence shown here is derived from an EMBL/GenBank/DDBJ whole genome shotgun (WGS) entry which is preliminary data.</text>
</comment>
<proteinExistence type="predicted"/>
<dbReference type="GO" id="GO:0005886">
    <property type="term" value="C:plasma membrane"/>
    <property type="evidence" value="ECO:0007669"/>
    <property type="project" value="UniProtKB-SubCell"/>
</dbReference>
<dbReference type="InterPro" id="IPR024923">
    <property type="entry name" value="PG_synth_SpoVB"/>
</dbReference>
<evidence type="ECO:0000313" key="7">
    <source>
        <dbReference type="EMBL" id="MQL53377.1"/>
    </source>
</evidence>
<organism evidence="7 8">
    <name type="scientific">Desulfofundulus thermobenzoicus</name>
    <dbReference type="NCBI Taxonomy" id="29376"/>
    <lineage>
        <taxon>Bacteria</taxon>
        <taxon>Bacillati</taxon>
        <taxon>Bacillota</taxon>
        <taxon>Clostridia</taxon>
        <taxon>Eubacteriales</taxon>
        <taxon>Peptococcaceae</taxon>
        <taxon>Desulfofundulus</taxon>
    </lineage>
</organism>
<feature type="transmembrane region" description="Helical" evidence="6">
    <location>
        <begin position="322"/>
        <end position="342"/>
    </location>
</feature>
<feature type="transmembrane region" description="Helical" evidence="6">
    <location>
        <begin position="82"/>
        <end position="107"/>
    </location>
</feature>
<accession>A0A6N7IVA6</accession>
<evidence type="ECO:0000256" key="6">
    <source>
        <dbReference type="SAM" id="Phobius"/>
    </source>
</evidence>
<keyword evidence="4 6" id="KW-1133">Transmembrane helix</keyword>
<keyword evidence="3 6" id="KW-0812">Transmembrane</keyword>
<dbReference type="InterPro" id="IPR050833">
    <property type="entry name" value="Poly_Biosynth_Transport"/>
</dbReference>
<evidence type="ECO:0000256" key="1">
    <source>
        <dbReference type="ARBA" id="ARBA00004651"/>
    </source>
</evidence>
<dbReference type="OrthoDB" id="9775950at2"/>
<keyword evidence="8" id="KW-1185">Reference proteome</keyword>
<dbReference type="CDD" id="cd13124">
    <property type="entry name" value="MATE_SpoVB_like"/>
    <property type="match status" value="1"/>
</dbReference>
<dbReference type="NCBIfam" id="TIGR02900">
    <property type="entry name" value="spore_V_B"/>
    <property type="match status" value="1"/>
</dbReference>
<feature type="transmembrane region" description="Helical" evidence="6">
    <location>
        <begin position="119"/>
        <end position="140"/>
    </location>
</feature>
<feature type="transmembrane region" description="Helical" evidence="6">
    <location>
        <begin position="161"/>
        <end position="176"/>
    </location>
</feature>
<reference evidence="7 8" key="1">
    <citation type="submission" date="2019-10" db="EMBL/GenBank/DDBJ databases">
        <title>Comparative genomics of sulfur disproportionating microorganisms.</title>
        <authorList>
            <person name="Ward L.M."/>
            <person name="Bertran E."/>
            <person name="Johnston D."/>
        </authorList>
    </citation>
    <scope>NUCLEOTIDE SEQUENCE [LARGE SCALE GENOMIC DNA]</scope>
    <source>
        <strain evidence="7 8">DSM 14055</strain>
    </source>
</reference>
<dbReference type="RefSeq" id="WP_152947850.1">
    <property type="nucleotide sequence ID" value="NZ_WHYR01000047.1"/>
</dbReference>
<evidence type="ECO:0000256" key="3">
    <source>
        <dbReference type="ARBA" id="ARBA00022692"/>
    </source>
</evidence>
<feature type="transmembrane region" description="Helical" evidence="6">
    <location>
        <begin position="444"/>
        <end position="466"/>
    </location>
</feature>
<gene>
    <name evidence="7" type="primary">spoVB</name>
    <name evidence="7" type="ORF">GFC01_14140</name>
</gene>
<dbReference type="PANTHER" id="PTHR30250:SF21">
    <property type="entry name" value="LIPID II FLIPPASE MURJ"/>
    <property type="match status" value="1"/>
</dbReference>
<feature type="transmembrane region" description="Helical" evidence="6">
    <location>
        <begin position="412"/>
        <end position="432"/>
    </location>
</feature>
<name>A0A6N7IVA6_9FIRM</name>
<dbReference type="PANTHER" id="PTHR30250">
    <property type="entry name" value="PST FAMILY PREDICTED COLANIC ACID TRANSPORTER"/>
    <property type="match status" value="1"/>
</dbReference>
<dbReference type="InterPro" id="IPR014249">
    <property type="entry name" value="Spore_V_B"/>
</dbReference>